<evidence type="ECO:0000313" key="1">
    <source>
        <dbReference type="EMBL" id="NLF90978.1"/>
    </source>
</evidence>
<dbReference type="EMBL" id="JAAYYP010000220">
    <property type="protein sequence ID" value="NLF90978.1"/>
    <property type="molecule type" value="Genomic_DNA"/>
</dbReference>
<protein>
    <submittedName>
        <fullName evidence="1">Uncharacterized protein</fullName>
    </submittedName>
</protein>
<evidence type="ECO:0000313" key="2">
    <source>
        <dbReference type="Proteomes" id="UP000523614"/>
    </source>
</evidence>
<reference evidence="1 2" key="1">
    <citation type="journal article" date="2020" name="Biotechnol. Biofuels">
        <title>New insights from the biogas microbiome by comprehensive genome-resolved metagenomics of nearly 1600 species originating from multiple anaerobic digesters.</title>
        <authorList>
            <person name="Campanaro S."/>
            <person name="Treu L."/>
            <person name="Rodriguez-R L.M."/>
            <person name="Kovalovszki A."/>
            <person name="Ziels R.M."/>
            <person name="Maus I."/>
            <person name="Zhu X."/>
            <person name="Kougias P.G."/>
            <person name="Basile A."/>
            <person name="Luo G."/>
            <person name="Schluter A."/>
            <person name="Konstantinidis K.T."/>
            <person name="Angelidaki I."/>
        </authorList>
    </citation>
    <scope>NUCLEOTIDE SEQUENCE [LARGE SCALE GENOMIC DNA]</scope>
    <source>
        <strain evidence="1">AS06rmzACSIP_235</strain>
    </source>
</reference>
<organism evidence="1 2">
    <name type="scientific">Corynebacterium marinum</name>
    <dbReference type="NCBI Taxonomy" id="349751"/>
    <lineage>
        <taxon>Bacteria</taxon>
        <taxon>Bacillati</taxon>
        <taxon>Actinomycetota</taxon>
        <taxon>Actinomycetes</taxon>
        <taxon>Mycobacteriales</taxon>
        <taxon>Corynebacteriaceae</taxon>
        <taxon>Corynebacterium</taxon>
    </lineage>
</organism>
<name>A0A847HC21_9CORY</name>
<accession>A0A847HC21</accession>
<sequence>MFSHTITRSRPRHPAPAVLALVTVLVAGLVLRAWVVSRGWFYWDDLILLAQARE</sequence>
<dbReference type="AlphaFoldDB" id="A0A847HC21"/>
<gene>
    <name evidence="1" type="ORF">GX570_06490</name>
</gene>
<comment type="caution">
    <text evidence="1">The sequence shown here is derived from an EMBL/GenBank/DDBJ whole genome shotgun (WGS) entry which is preliminary data.</text>
</comment>
<feature type="non-terminal residue" evidence="1">
    <location>
        <position position="54"/>
    </location>
</feature>
<dbReference type="Proteomes" id="UP000523614">
    <property type="component" value="Unassembled WGS sequence"/>
</dbReference>
<proteinExistence type="predicted"/>